<sequence length="292" mass="32500">MASTPSQMNNNENLTPQLKTWPGLVMVNSKQEGKRLTGDKAGWLAPASVGPPWTVTMKAAVAIIRPSHKESLRWGFHGSKRRQPFRGARPSHSWLRSQDGEGGQVRVNFQHMLTKGEYTIGNKTIPHRAELGQAPRVRRKREHVGHKTEHNMLSSRAVYGATQEYTSVLPPSRTRDRGRQNGAQNHLTTQMFPFNFAVAVAKGQPPQPNLKMGSSDHKHKSSSSRHQHDGTKHDKDVHIGHSKPKDKKKGSSSDNVRWICSYCNAGNLSYNYDASCPFCFTARGSGVSTYTP</sequence>
<name>A0ABR1VHW7_9PEZI</name>
<dbReference type="GeneID" id="92048403"/>
<dbReference type="Proteomes" id="UP001433268">
    <property type="component" value="Unassembled WGS sequence"/>
</dbReference>
<evidence type="ECO:0000313" key="2">
    <source>
        <dbReference type="EMBL" id="KAK8070825.1"/>
    </source>
</evidence>
<feature type="compositionally biased region" description="Basic residues" evidence="1">
    <location>
        <begin position="240"/>
        <end position="250"/>
    </location>
</feature>
<comment type="caution">
    <text evidence="2">The sequence shown here is derived from an EMBL/GenBank/DDBJ whole genome shotgun (WGS) entry which is preliminary data.</text>
</comment>
<evidence type="ECO:0000313" key="3">
    <source>
        <dbReference type="Proteomes" id="UP001433268"/>
    </source>
</evidence>
<keyword evidence="3" id="KW-1185">Reference proteome</keyword>
<dbReference type="RefSeq" id="XP_066664633.1">
    <property type="nucleotide sequence ID" value="XM_066815343.1"/>
</dbReference>
<proteinExistence type="predicted"/>
<organism evidence="2 3">
    <name type="scientific">Apiospora hydei</name>
    <dbReference type="NCBI Taxonomy" id="1337664"/>
    <lineage>
        <taxon>Eukaryota</taxon>
        <taxon>Fungi</taxon>
        <taxon>Dikarya</taxon>
        <taxon>Ascomycota</taxon>
        <taxon>Pezizomycotina</taxon>
        <taxon>Sordariomycetes</taxon>
        <taxon>Xylariomycetidae</taxon>
        <taxon>Amphisphaeriales</taxon>
        <taxon>Apiosporaceae</taxon>
        <taxon>Apiospora</taxon>
    </lineage>
</organism>
<feature type="region of interest" description="Disordered" evidence="1">
    <location>
        <begin position="203"/>
        <end position="253"/>
    </location>
</feature>
<accession>A0ABR1VHW7</accession>
<feature type="compositionally biased region" description="Basic and acidic residues" evidence="1">
    <location>
        <begin position="226"/>
        <end position="239"/>
    </location>
</feature>
<gene>
    <name evidence="2" type="ORF">PG997_011028</name>
</gene>
<evidence type="ECO:0008006" key="4">
    <source>
        <dbReference type="Google" id="ProtNLM"/>
    </source>
</evidence>
<protein>
    <recommendedName>
        <fullName evidence="4">RanBP2-type domain-containing protein</fullName>
    </recommendedName>
</protein>
<evidence type="ECO:0000256" key="1">
    <source>
        <dbReference type="SAM" id="MobiDB-lite"/>
    </source>
</evidence>
<dbReference type="EMBL" id="JAQQWN010000008">
    <property type="protein sequence ID" value="KAK8070825.1"/>
    <property type="molecule type" value="Genomic_DNA"/>
</dbReference>
<reference evidence="2 3" key="1">
    <citation type="submission" date="2023-01" db="EMBL/GenBank/DDBJ databases">
        <title>Analysis of 21 Apiospora genomes using comparative genomics revels a genus with tremendous synthesis potential of carbohydrate active enzymes and secondary metabolites.</title>
        <authorList>
            <person name="Sorensen T."/>
        </authorList>
    </citation>
    <scope>NUCLEOTIDE SEQUENCE [LARGE SCALE GENOMIC DNA]</scope>
    <source>
        <strain evidence="2 3">CBS 114990</strain>
    </source>
</reference>